<feature type="domain" description="Anti-sigma-28 factor FlgM C-terminal" evidence="9">
    <location>
        <begin position="10"/>
        <end position="57"/>
    </location>
</feature>
<evidence type="ECO:0000256" key="7">
    <source>
        <dbReference type="ARBA" id="ARBA00024739"/>
    </source>
</evidence>
<dbReference type="AlphaFoldDB" id="A0A0G4K1X7"/>
<dbReference type="GO" id="GO:0044781">
    <property type="term" value="P:bacterial-type flagellum organization"/>
    <property type="evidence" value="ECO:0007669"/>
    <property type="project" value="UniProtKB-KW"/>
</dbReference>
<organism evidence="10 11">
    <name type="scientific">Brenneria goodwinii</name>
    <dbReference type="NCBI Taxonomy" id="1109412"/>
    <lineage>
        <taxon>Bacteria</taxon>
        <taxon>Pseudomonadati</taxon>
        <taxon>Pseudomonadota</taxon>
        <taxon>Gammaproteobacteria</taxon>
        <taxon>Enterobacterales</taxon>
        <taxon>Pectobacteriaceae</taxon>
        <taxon>Brenneria</taxon>
    </lineage>
</organism>
<dbReference type="NCBIfam" id="TIGR03824">
    <property type="entry name" value="FlgM_jcvi"/>
    <property type="match status" value="1"/>
</dbReference>
<keyword evidence="5" id="KW-0805">Transcription regulation</keyword>
<dbReference type="STRING" id="1109412.BN1221_04684"/>
<accession>A0A0G4K1X7</accession>
<sequence length="66" mass="7055">MQNTVASETQVNISNAQAQLTQASDQDIDIEKVENLKQAIRNGELKIDTGKIADALIAETQSGING</sequence>
<dbReference type="Pfam" id="PF04316">
    <property type="entry name" value="FlgM"/>
    <property type="match status" value="1"/>
</dbReference>
<evidence type="ECO:0000256" key="6">
    <source>
        <dbReference type="ARBA" id="ARBA00023163"/>
    </source>
</evidence>
<evidence type="ECO:0000313" key="11">
    <source>
        <dbReference type="Proteomes" id="UP000044377"/>
    </source>
</evidence>
<reference evidence="11" key="1">
    <citation type="submission" date="2015-01" db="EMBL/GenBank/DDBJ databases">
        <authorList>
            <person name="Paterson Steve"/>
        </authorList>
    </citation>
    <scope>NUCLEOTIDE SEQUENCE [LARGE SCALE GENOMIC DNA]</scope>
    <source>
        <strain evidence="11">OBR1</strain>
    </source>
</reference>
<dbReference type="Proteomes" id="UP000044377">
    <property type="component" value="Unassembled WGS sequence"/>
</dbReference>
<protein>
    <recommendedName>
        <fullName evidence="2">Negative regulator of flagellin synthesis</fullName>
    </recommendedName>
    <alternativeName>
        <fullName evidence="8">Anti-sigma-28 factor</fullName>
    </alternativeName>
</protein>
<evidence type="ECO:0000256" key="8">
    <source>
        <dbReference type="ARBA" id="ARBA00030117"/>
    </source>
</evidence>
<dbReference type="SUPFAM" id="SSF101498">
    <property type="entry name" value="Anti-sigma factor FlgM"/>
    <property type="match status" value="1"/>
</dbReference>
<keyword evidence="3" id="KW-0678">Repressor</keyword>
<keyword evidence="10" id="KW-0969">Cilium</keyword>
<evidence type="ECO:0000259" key="9">
    <source>
        <dbReference type="Pfam" id="PF04316"/>
    </source>
</evidence>
<gene>
    <name evidence="10" type="ORF">BN1221_04684</name>
</gene>
<comment type="function">
    <text evidence="7">Responsible for the coupling of flagellin expression to flagellar assembly by preventing expression of the flagellin genes when a component of the middle class of proteins is defective. It negatively regulates flagellar genes by inhibiting the activity of FliA by directly binding to FliA.</text>
</comment>
<dbReference type="InterPro" id="IPR035890">
    <property type="entry name" value="Anti-sigma-28_factor_FlgM_sf"/>
</dbReference>
<evidence type="ECO:0000313" key="10">
    <source>
        <dbReference type="EMBL" id="CPR21091.1"/>
    </source>
</evidence>
<keyword evidence="10" id="KW-0282">Flagellum</keyword>
<dbReference type="InterPro" id="IPR007412">
    <property type="entry name" value="FlgM"/>
</dbReference>
<evidence type="ECO:0000256" key="4">
    <source>
        <dbReference type="ARBA" id="ARBA00022795"/>
    </source>
</evidence>
<evidence type="ECO:0000256" key="3">
    <source>
        <dbReference type="ARBA" id="ARBA00022491"/>
    </source>
</evidence>
<evidence type="ECO:0000256" key="5">
    <source>
        <dbReference type="ARBA" id="ARBA00023015"/>
    </source>
</evidence>
<comment type="similarity">
    <text evidence="1">Belongs to the FlgM family.</text>
</comment>
<keyword evidence="6" id="KW-0804">Transcription</keyword>
<evidence type="ECO:0000256" key="1">
    <source>
        <dbReference type="ARBA" id="ARBA00005322"/>
    </source>
</evidence>
<dbReference type="GO" id="GO:0045892">
    <property type="term" value="P:negative regulation of DNA-templated transcription"/>
    <property type="evidence" value="ECO:0007669"/>
    <property type="project" value="InterPro"/>
</dbReference>
<name>A0A0G4K1X7_9GAMM</name>
<keyword evidence="4" id="KW-1005">Bacterial flagellum biogenesis</keyword>
<dbReference type="EMBL" id="CGIG01000001">
    <property type="protein sequence ID" value="CPR21091.1"/>
    <property type="molecule type" value="Genomic_DNA"/>
</dbReference>
<keyword evidence="10" id="KW-0966">Cell projection</keyword>
<proteinExistence type="inferred from homology"/>
<evidence type="ECO:0000256" key="2">
    <source>
        <dbReference type="ARBA" id="ARBA00017823"/>
    </source>
</evidence>
<dbReference type="InterPro" id="IPR031316">
    <property type="entry name" value="FlgM_C"/>
</dbReference>
<keyword evidence="11" id="KW-1185">Reference proteome</keyword>